<gene>
    <name evidence="1" type="ORF">SDM1_32t00013</name>
</gene>
<evidence type="ECO:0000313" key="1">
    <source>
        <dbReference type="EMBL" id="AAT38691.1"/>
    </source>
</evidence>
<protein>
    <submittedName>
        <fullName evidence="1">Uncharacterized protein</fullName>
    </submittedName>
</protein>
<organism evidence="1">
    <name type="scientific">Solanum demissum</name>
    <name type="common">Wild potato</name>
    <dbReference type="NCBI Taxonomy" id="50514"/>
    <lineage>
        <taxon>Eukaryota</taxon>
        <taxon>Viridiplantae</taxon>
        <taxon>Streptophyta</taxon>
        <taxon>Embryophyta</taxon>
        <taxon>Tracheophyta</taxon>
        <taxon>Spermatophyta</taxon>
        <taxon>Magnoliopsida</taxon>
        <taxon>eudicotyledons</taxon>
        <taxon>Gunneridae</taxon>
        <taxon>Pentapetalae</taxon>
        <taxon>asterids</taxon>
        <taxon>lamiids</taxon>
        <taxon>Solanales</taxon>
        <taxon>Solanaceae</taxon>
        <taxon>Solanoideae</taxon>
        <taxon>Solaneae</taxon>
        <taxon>Solanum</taxon>
    </lineage>
</organism>
<reference evidence="1" key="2">
    <citation type="submission" date="2006-08" db="EMBL/GenBank/DDBJ databases">
        <authorList>
            <person name="Childs K."/>
        </authorList>
    </citation>
    <scope>NUCLEOTIDE SEQUENCE</scope>
</reference>
<dbReference type="EMBL" id="AC149287">
    <property type="protein sequence ID" value="AAT38691.1"/>
    <property type="molecule type" value="Genomic_DNA"/>
</dbReference>
<accession>Q6L3W4</accession>
<proteinExistence type="predicted"/>
<name>Q6L3W4_SOLDE</name>
<dbReference type="AlphaFoldDB" id="Q6L3W4"/>
<sequence length="106" mass="12601">MDKDENSKFEFSSSLPKATVKGWEISETGKRGWDDCCRVWVISQISRRICWDFHVKKKKKKDAGVVWNCMRTVFERAAGVGKLKKWYWASFGNEFWPKVWFQMGLR</sequence>
<reference evidence="1" key="1">
    <citation type="submission" date="2004-05" db="EMBL/GenBank/DDBJ databases">
        <authorList>
            <person name="Buell R."/>
            <person name="Liu J."/>
            <person name="Childs K."/>
            <person name="Zaborsky J."/>
            <person name="Tallon L."/>
            <person name="Wirtz U."/>
            <person name="Wei F."/>
            <person name="Kuang H."/>
            <person name="Zhang P."/>
            <person name="Marano M."/>
            <person name="Baker B."/>
        </authorList>
    </citation>
    <scope>NUCLEOTIDE SEQUENCE</scope>
</reference>